<dbReference type="EC" id="2.1.1.77" evidence="7"/>
<keyword evidence="6 7" id="KW-0949">S-adenosyl-L-methionine</keyword>
<dbReference type="NCBIfam" id="NF001453">
    <property type="entry name" value="PRK00312.1"/>
    <property type="match status" value="1"/>
</dbReference>
<comment type="function">
    <text evidence="7">Catalyzes the methyl esterification of L-isoaspartyl residues in peptides and proteins that result from spontaneous decomposition of normal L-aspartyl and L-asparaginyl residues. It plays a role in the repair and/or degradation of damaged proteins.</text>
</comment>
<dbReference type="EMBL" id="LT608328">
    <property type="protein sequence ID" value="SCM56218.1"/>
    <property type="molecule type" value="Genomic_DNA"/>
</dbReference>
<keyword evidence="3 7" id="KW-0963">Cytoplasm</keyword>
<keyword evidence="4 7" id="KW-0489">Methyltransferase</keyword>
<dbReference type="AlphaFoldDB" id="A0A1G4G553"/>
<dbReference type="PANTHER" id="PTHR11579:SF0">
    <property type="entry name" value="PROTEIN-L-ISOASPARTATE(D-ASPARTATE) O-METHYLTRANSFERASE"/>
    <property type="match status" value="1"/>
</dbReference>
<evidence type="ECO:0000256" key="7">
    <source>
        <dbReference type="HAMAP-Rule" id="MF_00090"/>
    </source>
</evidence>
<comment type="similarity">
    <text evidence="2 7">Belongs to the methyltransferase superfamily. L-isoaspartyl/D-aspartyl protein methyltransferase family.</text>
</comment>
<feature type="active site" evidence="7">
    <location>
        <position position="103"/>
    </location>
</feature>
<sequence>MRTRIWNGLLYLLIGICCGEPAAFGEPRKNQSEKGETVTMSTRQYPASEAGKLAESLRRKGISDERVLTAIAKVPRHLFIDERLAAYAYLDRPLPIEKGQTISQPYTVAFQTELLQLKPGEKVLEIGTGSGYQAAILCEMGAEVYTIERYEELHRRAKERLNKLGYYPHLFFGDGFEGLPLHAPFDKILVTAAPEKIPRKLIYQLRIGGWMVAPIGGREGQQMMVIKRTGKERFIESEHGDFIFVPMEEGTEK</sequence>
<evidence type="ECO:0000256" key="5">
    <source>
        <dbReference type="ARBA" id="ARBA00022679"/>
    </source>
</evidence>
<dbReference type="Proteomes" id="UP000178485">
    <property type="component" value="Chromosome i"/>
</dbReference>
<dbReference type="FunFam" id="3.40.50.150:FF:000010">
    <property type="entry name" value="Protein-L-isoaspartate O-methyltransferase"/>
    <property type="match status" value="1"/>
</dbReference>
<dbReference type="GO" id="GO:0005737">
    <property type="term" value="C:cytoplasm"/>
    <property type="evidence" value="ECO:0007669"/>
    <property type="project" value="UniProtKB-SubCell"/>
</dbReference>
<dbReference type="GO" id="GO:0032259">
    <property type="term" value="P:methylation"/>
    <property type="evidence" value="ECO:0007669"/>
    <property type="project" value="UniProtKB-KW"/>
</dbReference>
<dbReference type="Pfam" id="PF01135">
    <property type="entry name" value="PCMT"/>
    <property type="match status" value="1"/>
</dbReference>
<dbReference type="GO" id="GO:0004719">
    <property type="term" value="F:protein-L-isoaspartate (D-aspartate) O-methyltransferase activity"/>
    <property type="evidence" value="ECO:0007669"/>
    <property type="project" value="UniProtKB-UniRule"/>
</dbReference>
<evidence type="ECO:0000256" key="2">
    <source>
        <dbReference type="ARBA" id="ARBA00005369"/>
    </source>
</evidence>
<dbReference type="InterPro" id="IPR000682">
    <property type="entry name" value="PCMT"/>
</dbReference>
<dbReference type="PROSITE" id="PS01279">
    <property type="entry name" value="PCMT"/>
    <property type="match status" value="1"/>
</dbReference>
<organism evidence="9 10">
    <name type="scientific">Petrimonas mucosa</name>
    <dbReference type="NCBI Taxonomy" id="1642646"/>
    <lineage>
        <taxon>Bacteria</taxon>
        <taxon>Pseudomonadati</taxon>
        <taxon>Bacteroidota</taxon>
        <taxon>Bacteroidia</taxon>
        <taxon>Bacteroidales</taxon>
        <taxon>Dysgonomonadaceae</taxon>
        <taxon>Petrimonas</taxon>
    </lineage>
</organism>
<reference evidence="9 10" key="1">
    <citation type="submission" date="2016-08" db="EMBL/GenBank/DDBJ databases">
        <authorList>
            <person name="Seilhamer J.J."/>
        </authorList>
    </citation>
    <scope>NUCLEOTIDE SEQUENCE [LARGE SCALE GENOMIC DNA]</scope>
    <source>
        <strain evidence="9">ING2-E5A</strain>
    </source>
</reference>
<gene>
    <name evidence="7 9" type="primary">pcm</name>
    <name evidence="9" type="ORF">ING2E5A_0776</name>
</gene>
<dbReference type="RefSeq" id="WP_197678519.1">
    <property type="nucleotide sequence ID" value="NZ_DUQN01000017.1"/>
</dbReference>
<evidence type="ECO:0000256" key="1">
    <source>
        <dbReference type="ARBA" id="ARBA00004496"/>
    </source>
</evidence>
<dbReference type="InterPro" id="IPR029063">
    <property type="entry name" value="SAM-dependent_MTases_sf"/>
</dbReference>
<feature type="region of interest" description="Disordered" evidence="8">
    <location>
        <begin position="25"/>
        <end position="45"/>
    </location>
</feature>
<proteinExistence type="inferred from homology"/>
<evidence type="ECO:0000256" key="6">
    <source>
        <dbReference type="ARBA" id="ARBA00022691"/>
    </source>
</evidence>
<protein>
    <recommendedName>
        <fullName evidence="7">Protein-L-isoaspartate O-methyltransferase</fullName>
        <ecNumber evidence="7">2.1.1.77</ecNumber>
    </recommendedName>
    <alternativeName>
        <fullName evidence="7">L-isoaspartyl protein carboxyl methyltransferase</fullName>
    </alternativeName>
    <alternativeName>
        <fullName evidence="7">Protein L-isoaspartyl methyltransferase</fullName>
    </alternativeName>
    <alternativeName>
        <fullName evidence="7">Protein-beta-aspartate methyltransferase</fullName>
        <shortName evidence="7">PIMT</shortName>
    </alternativeName>
</protein>
<dbReference type="PANTHER" id="PTHR11579">
    <property type="entry name" value="PROTEIN-L-ISOASPARTATE O-METHYLTRANSFERASE"/>
    <property type="match status" value="1"/>
</dbReference>
<dbReference type="CDD" id="cd02440">
    <property type="entry name" value="AdoMet_MTases"/>
    <property type="match status" value="1"/>
</dbReference>
<feature type="compositionally biased region" description="Basic and acidic residues" evidence="8">
    <location>
        <begin position="26"/>
        <end position="36"/>
    </location>
</feature>
<name>A0A1G4G553_9BACT</name>
<keyword evidence="10" id="KW-1185">Reference proteome</keyword>
<dbReference type="STRING" id="1642646.ING2E5A_0776"/>
<dbReference type="KEGG" id="pmuc:ING2E5A_0776"/>
<dbReference type="SUPFAM" id="SSF53335">
    <property type="entry name" value="S-adenosyl-L-methionine-dependent methyltransferases"/>
    <property type="match status" value="1"/>
</dbReference>
<comment type="subcellular location">
    <subcellularLocation>
        <location evidence="1 7">Cytoplasm</location>
    </subcellularLocation>
</comment>
<dbReference type="Gene3D" id="3.40.50.150">
    <property type="entry name" value="Vaccinia Virus protein VP39"/>
    <property type="match status" value="1"/>
</dbReference>
<dbReference type="HAMAP" id="MF_00090">
    <property type="entry name" value="PIMT"/>
    <property type="match status" value="1"/>
</dbReference>
<evidence type="ECO:0000313" key="10">
    <source>
        <dbReference type="Proteomes" id="UP000178485"/>
    </source>
</evidence>
<dbReference type="NCBIfam" id="TIGR00080">
    <property type="entry name" value="pimt"/>
    <property type="match status" value="1"/>
</dbReference>
<dbReference type="GO" id="GO:0030091">
    <property type="term" value="P:protein repair"/>
    <property type="evidence" value="ECO:0007669"/>
    <property type="project" value="UniProtKB-UniRule"/>
</dbReference>
<comment type="catalytic activity">
    <reaction evidence="7">
        <text>[protein]-L-isoaspartate + S-adenosyl-L-methionine = [protein]-L-isoaspartate alpha-methyl ester + S-adenosyl-L-homocysteine</text>
        <dbReference type="Rhea" id="RHEA:12705"/>
        <dbReference type="Rhea" id="RHEA-COMP:12143"/>
        <dbReference type="Rhea" id="RHEA-COMP:12144"/>
        <dbReference type="ChEBI" id="CHEBI:57856"/>
        <dbReference type="ChEBI" id="CHEBI:59789"/>
        <dbReference type="ChEBI" id="CHEBI:90596"/>
        <dbReference type="ChEBI" id="CHEBI:90598"/>
        <dbReference type="EC" id="2.1.1.77"/>
    </reaction>
</comment>
<evidence type="ECO:0000256" key="8">
    <source>
        <dbReference type="SAM" id="MobiDB-lite"/>
    </source>
</evidence>
<evidence type="ECO:0000256" key="3">
    <source>
        <dbReference type="ARBA" id="ARBA00022490"/>
    </source>
</evidence>
<keyword evidence="5 7" id="KW-0808">Transferase</keyword>
<evidence type="ECO:0000313" key="9">
    <source>
        <dbReference type="EMBL" id="SCM56218.1"/>
    </source>
</evidence>
<evidence type="ECO:0000256" key="4">
    <source>
        <dbReference type="ARBA" id="ARBA00022603"/>
    </source>
</evidence>
<accession>A0A1G4G553</accession>